<evidence type="ECO:0000313" key="3">
    <source>
        <dbReference type="Proteomes" id="UP000337909"/>
    </source>
</evidence>
<dbReference type="Proteomes" id="UP000337909">
    <property type="component" value="Unassembled WGS sequence"/>
</dbReference>
<reference evidence="2 3" key="1">
    <citation type="submission" date="2019-09" db="EMBL/GenBank/DDBJ databases">
        <authorList>
            <person name="Chandra G."/>
            <person name="Truman W A."/>
        </authorList>
    </citation>
    <scope>NUCLEOTIDE SEQUENCE [LARGE SCALE GENOMIC DNA]</scope>
    <source>
        <strain evidence="2">PS691</strain>
    </source>
</reference>
<proteinExistence type="predicted"/>
<protein>
    <submittedName>
        <fullName evidence="2">Uncharacterized protein</fullName>
    </submittedName>
</protein>
<organism evidence="2 3">
    <name type="scientific">Pseudomonas fluorescens</name>
    <dbReference type="NCBI Taxonomy" id="294"/>
    <lineage>
        <taxon>Bacteria</taxon>
        <taxon>Pseudomonadati</taxon>
        <taxon>Pseudomonadota</taxon>
        <taxon>Gammaproteobacteria</taxon>
        <taxon>Pseudomonadales</taxon>
        <taxon>Pseudomonadaceae</taxon>
        <taxon>Pseudomonas</taxon>
    </lineage>
</organism>
<gene>
    <name evidence="2" type="ORF">PS691_01576</name>
</gene>
<feature type="region of interest" description="Disordered" evidence="1">
    <location>
        <begin position="36"/>
        <end position="68"/>
    </location>
</feature>
<dbReference type="AlphaFoldDB" id="A0A5E7BDH0"/>
<accession>A0A5E7BDH0</accession>
<feature type="compositionally biased region" description="Polar residues" evidence="1">
    <location>
        <begin position="55"/>
        <end position="68"/>
    </location>
</feature>
<evidence type="ECO:0000256" key="1">
    <source>
        <dbReference type="SAM" id="MobiDB-lite"/>
    </source>
</evidence>
<evidence type="ECO:0000313" key="2">
    <source>
        <dbReference type="EMBL" id="VVN87317.1"/>
    </source>
</evidence>
<sequence>MDVNDNAYYLNERAALESTASKLAPTIEACLRKRPERQRKFRIQPPKGDRPARVGSQNPQGLEQYITL</sequence>
<dbReference type="EMBL" id="CABVHQ010000011">
    <property type="protein sequence ID" value="VVN87317.1"/>
    <property type="molecule type" value="Genomic_DNA"/>
</dbReference>
<name>A0A5E7BDH0_PSEFL</name>